<evidence type="ECO:0000313" key="4">
    <source>
        <dbReference type="Proteomes" id="UP000093918"/>
    </source>
</evidence>
<protein>
    <recommendedName>
        <fullName evidence="5">DUF3558 domain-containing protein</fullName>
    </recommendedName>
</protein>
<name>A0ABX2WK27_9MICO</name>
<dbReference type="RefSeq" id="WP_064955598.1">
    <property type="nucleotide sequence ID" value="NZ_LZEM01000010.1"/>
</dbReference>
<evidence type="ECO:0000313" key="3">
    <source>
        <dbReference type="EMBL" id="OAZ43032.1"/>
    </source>
</evidence>
<feature type="chain" id="PRO_5047308701" description="DUF3558 domain-containing protein" evidence="2">
    <location>
        <begin position="28"/>
        <end position="355"/>
    </location>
</feature>
<keyword evidence="4" id="KW-1185">Reference proteome</keyword>
<dbReference type="Proteomes" id="UP000093918">
    <property type="component" value="Unassembled WGS sequence"/>
</dbReference>
<feature type="compositionally biased region" description="Low complexity" evidence="1">
    <location>
        <begin position="29"/>
        <end position="41"/>
    </location>
</feature>
<dbReference type="PROSITE" id="PS51257">
    <property type="entry name" value="PROKAR_LIPOPROTEIN"/>
    <property type="match status" value="1"/>
</dbReference>
<gene>
    <name evidence="3" type="ORF">A9Z40_14325</name>
</gene>
<evidence type="ECO:0000256" key="1">
    <source>
        <dbReference type="SAM" id="MobiDB-lite"/>
    </source>
</evidence>
<proteinExistence type="predicted"/>
<evidence type="ECO:0008006" key="5">
    <source>
        <dbReference type="Google" id="ProtNLM"/>
    </source>
</evidence>
<organism evidence="3 4">
    <name type="scientific">Microbacterium arborescens</name>
    <dbReference type="NCBI Taxonomy" id="33883"/>
    <lineage>
        <taxon>Bacteria</taxon>
        <taxon>Bacillati</taxon>
        <taxon>Actinomycetota</taxon>
        <taxon>Actinomycetes</taxon>
        <taxon>Micrococcales</taxon>
        <taxon>Microbacteriaceae</taxon>
        <taxon>Microbacterium</taxon>
    </lineage>
</organism>
<reference evidence="4" key="1">
    <citation type="submission" date="2016-06" db="EMBL/GenBank/DDBJ databases">
        <title>Genome sequencing of cellulolytic organisms.</title>
        <authorList>
            <person name="Bohra V."/>
            <person name="Dafale N.A."/>
            <person name="Purohit H.J."/>
        </authorList>
    </citation>
    <scope>NUCLEOTIDE SEQUENCE [LARGE SCALE GENOMIC DNA]</scope>
    <source>
        <strain evidence="4">ND21</strain>
    </source>
</reference>
<comment type="caution">
    <text evidence="3">The sequence shown here is derived from an EMBL/GenBank/DDBJ whole genome shotgun (WGS) entry which is preliminary data.</text>
</comment>
<keyword evidence="2" id="KW-0732">Signal</keyword>
<accession>A0ABX2WK27</accession>
<evidence type="ECO:0000256" key="2">
    <source>
        <dbReference type="SAM" id="SignalP"/>
    </source>
</evidence>
<feature type="region of interest" description="Disordered" evidence="1">
    <location>
        <begin position="27"/>
        <end position="53"/>
    </location>
</feature>
<feature type="signal peptide" evidence="2">
    <location>
        <begin position="1"/>
        <end position="27"/>
    </location>
</feature>
<dbReference type="EMBL" id="LZEM01000010">
    <property type="protein sequence ID" value="OAZ43032.1"/>
    <property type="molecule type" value="Genomic_DNA"/>
</dbReference>
<sequence>MLRRPVAFLPLAIAAVLAVGCTPVERAAETPSPVSPSSAAPTPTPTPTPNLEPVRAFDADCDQMLTVEQRDELLGAGSITVAEQIALWEPERPVPVEADPVGTVGGLTCTWFAAEGVEPAAGVRNLTTMVLPAAAVTNEIAAAYSVAFCEPNYDSSACRFGVRAGDDWVSATVGSEVYEAPEELLSAAVEAVSRNLASATKPRPVDRIDQTWSIPDCVELGEAIGLEDIVGPYRHGYWEGAEQPEDVLFASAGIALTCPMFSDGERLHYDTHEFRILAPLAAPGLGWQWKQLRTGNAEAAVAVEVAGAADSFGVDRGYGSVLVYATDGTNVVSMWSQDAEVAAQVLSRMLTALSS</sequence>